<keyword evidence="1" id="KW-0732">Signal</keyword>
<keyword evidence="3" id="KW-1185">Reference proteome</keyword>
<dbReference type="EMBL" id="CAWYQH010000046">
    <property type="protein sequence ID" value="CAK8678174.1"/>
    <property type="molecule type" value="Genomic_DNA"/>
</dbReference>
<evidence type="ECO:0000313" key="3">
    <source>
        <dbReference type="Proteomes" id="UP001642483"/>
    </source>
</evidence>
<protein>
    <submittedName>
        <fullName evidence="2">Uncharacterized protein</fullName>
    </submittedName>
</protein>
<comment type="caution">
    <text evidence="2">The sequence shown here is derived from an EMBL/GenBank/DDBJ whole genome shotgun (WGS) entry which is preliminary data.</text>
</comment>
<name>A0ABP0FET5_CLALP</name>
<dbReference type="Proteomes" id="UP001642483">
    <property type="component" value="Unassembled WGS sequence"/>
</dbReference>
<reference evidence="2 3" key="1">
    <citation type="submission" date="2024-02" db="EMBL/GenBank/DDBJ databases">
        <authorList>
            <person name="Daric V."/>
            <person name="Darras S."/>
        </authorList>
    </citation>
    <scope>NUCLEOTIDE SEQUENCE [LARGE SCALE GENOMIC DNA]</scope>
</reference>
<evidence type="ECO:0000313" key="2">
    <source>
        <dbReference type="EMBL" id="CAK8678174.1"/>
    </source>
</evidence>
<organism evidence="2 3">
    <name type="scientific">Clavelina lepadiformis</name>
    <name type="common">Light-bulb sea squirt</name>
    <name type="synonym">Ascidia lepadiformis</name>
    <dbReference type="NCBI Taxonomy" id="159417"/>
    <lineage>
        <taxon>Eukaryota</taxon>
        <taxon>Metazoa</taxon>
        <taxon>Chordata</taxon>
        <taxon>Tunicata</taxon>
        <taxon>Ascidiacea</taxon>
        <taxon>Aplousobranchia</taxon>
        <taxon>Clavelinidae</taxon>
        <taxon>Clavelina</taxon>
    </lineage>
</organism>
<feature type="chain" id="PRO_5046020129" evidence="1">
    <location>
        <begin position="23"/>
        <end position="222"/>
    </location>
</feature>
<sequence>MGKIFILSSLLVFVVLQFESAAFRPRQNKPRFNVGRGRLSINTETSQEHETVTVKKIALRRKPRRKRSRLTKDQCQMNLYQNLTTCIYTKEKPSRLMNLSDRYLCANQDRWVDDNDTESNTHTITKRDLNICSGPLSKTVILEAYDADDPTVIRELLHDPMNHLYQTLYTENCETTSNVGEFECQMHSTIMKAAVWTLDNSSDIDVKNVLVDSYCALTQIES</sequence>
<feature type="signal peptide" evidence="1">
    <location>
        <begin position="1"/>
        <end position="22"/>
    </location>
</feature>
<proteinExistence type="predicted"/>
<evidence type="ECO:0000256" key="1">
    <source>
        <dbReference type="SAM" id="SignalP"/>
    </source>
</evidence>
<accession>A0ABP0FET5</accession>
<gene>
    <name evidence="2" type="ORF">CVLEPA_LOCUS8118</name>
</gene>